<reference evidence="1" key="1">
    <citation type="submission" date="2019-04" db="EMBL/GenBank/DDBJ databases">
        <title>Microbes associate with the intestines of laboratory mice.</title>
        <authorList>
            <person name="Navarre W."/>
            <person name="Wong E."/>
            <person name="Huang K."/>
            <person name="Tropini C."/>
            <person name="Ng K."/>
            <person name="Yu B."/>
        </authorList>
    </citation>
    <scope>NUCLEOTIDE SEQUENCE</scope>
    <source>
        <strain evidence="1">NM01_1-7b</strain>
    </source>
</reference>
<sequence length="99" mass="10999">MNRSHSTIYRICLLAVVILTIAGGIFYYVNYVENQTTVTEGTLVKRKGKECKAVMEGFEDETAKEPAGWTIQNSAEEQTGMGETAVESFRPFENPVKCA</sequence>
<accession>A0AC61RSF6</accession>
<evidence type="ECO:0000313" key="1">
    <source>
        <dbReference type="EMBL" id="TGY93570.1"/>
    </source>
</evidence>
<keyword evidence="2" id="KW-1185">Reference proteome</keyword>
<organism evidence="1 2">
    <name type="scientific">Petralouisia muris</name>
    <dbReference type="NCBI Taxonomy" id="3032872"/>
    <lineage>
        <taxon>Bacteria</taxon>
        <taxon>Bacillati</taxon>
        <taxon>Bacillota</taxon>
        <taxon>Clostridia</taxon>
        <taxon>Lachnospirales</taxon>
        <taxon>Lachnospiraceae</taxon>
        <taxon>Petralouisia</taxon>
    </lineage>
</organism>
<dbReference type="Proteomes" id="UP000304953">
    <property type="component" value="Unassembled WGS sequence"/>
</dbReference>
<dbReference type="EMBL" id="SRYA01000041">
    <property type="protein sequence ID" value="TGY93570.1"/>
    <property type="molecule type" value="Genomic_DNA"/>
</dbReference>
<gene>
    <name evidence="1" type="ORF">E5329_18030</name>
</gene>
<comment type="caution">
    <text evidence="1">The sequence shown here is derived from an EMBL/GenBank/DDBJ whole genome shotgun (WGS) entry which is preliminary data.</text>
</comment>
<evidence type="ECO:0000313" key="2">
    <source>
        <dbReference type="Proteomes" id="UP000304953"/>
    </source>
</evidence>
<name>A0AC61RSF6_9FIRM</name>
<proteinExistence type="predicted"/>
<protein>
    <submittedName>
        <fullName evidence="1">Uncharacterized protein</fullName>
    </submittedName>
</protein>